<dbReference type="PRINTS" id="PR00081">
    <property type="entry name" value="GDHRDH"/>
</dbReference>
<evidence type="ECO:0000256" key="1">
    <source>
        <dbReference type="ARBA" id="ARBA00006484"/>
    </source>
</evidence>
<dbReference type="GO" id="GO:0016491">
    <property type="term" value="F:oxidoreductase activity"/>
    <property type="evidence" value="ECO:0007669"/>
    <property type="project" value="UniProtKB-KW"/>
</dbReference>
<accession>A0A2Z4ACS0</accession>
<dbReference type="PANTHER" id="PTHR42879">
    <property type="entry name" value="3-OXOACYL-(ACYL-CARRIER-PROTEIN) REDUCTASE"/>
    <property type="match status" value="1"/>
</dbReference>
<organism evidence="2 3">
    <name type="scientific">Candidatus Moanibacter tarae</name>
    <dbReference type="NCBI Taxonomy" id="2200854"/>
    <lineage>
        <taxon>Bacteria</taxon>
        <taxon>Pseudomonadati</taxon>
        <taxon>Verrucomicrobiota</taxon>
        <taxon>Opitutia</taxon>
        <taxon>Puniceicoccales</taxon>
        <taxon>Puniceicoccales incertae sedis</taxon>
        <taxon>Candidatus Moanibacter</taxon>
    </lineage>
</organism>
<dbReference type="AlphaFoldDB" id="A0A2Z4ACS0"/>
<keyword evidence="2" id="KW-0560">Oxidoreductase</keyword>
<dbReference type="InterPro" id="IPR050259">
    <property type="entry name" value="SDR"/>
</dbReference>
<dbReference type="EC" id="1.-.-.-" evidence="2"/>
<gene>
    <name evidence="2" type="ORF">DF168_00249</name>
</gene>
<dbReference type="Gene3D" id="3.40.50.720">
    <property type="entry name" value="NAD(P)-binding Rossmann-like Domain"/>
    <property type="match status" value="1"/>
</dbReference>
<name>A0A2Z4ACS0_9BACT</name>
<sequence>MMDSLKDKVAFVSGGSRGIGFACAMRLASGGANVFLVSSNPKKLKLSAEAIRKKNETLVEIHAADLRLLEGCEAAVGSFLKAFGKCDILINSAGATKAGKFMDQPDEEMLDGFSLKFHSAVRLCRLLWSELKKTKGCVINIVGGMARTPTNDFLVGGAVNAALANFSKGLANQGLIDDVNVNWINPGLTETERSQAIFEKRAHLQNKSVQDIRQDAIVSDGLRRLGRPEDISELVAYLCGPHARHIHGTGISVDGGGSKGYY</sequence>
<evidence type="ECO:0000313" key="2">
    <source>
        <dbReference type="EMBL" id="AWT59075.1"/>
    </source>
</evidence>
<dbReference type="InterPro" id="IPR002347">
    <property type="entry name" value="SDR_fam"/>
</dbReference>
<dbReference type="InterPro" id="IPR036291">
    <property type="entry name" value="NAD(P)-bd_dom_sf"/>
</dbReference>
<dbReference type="PANTHER" id="PTHR42879:SF6">
    <property type="entry name" value="NADPH-DEPENDENT REDUCTASE BACG"/>
    <property type="match status" value="1"/>
</dbReference>
<comment type="similarity">
    <text evidence="1">Belongs to the short-chain dehydrogenases/reductases (SDR) family.</text>
</comment>
<dbReference type="SUPFAM" id="SSF51735">
    <property type="entry name" value="NAD(P)-binding Rossmann-fold domains"/>
    <property type="match status" value="1"/>
</dbReference>
<proteinExistence type="inferred from homology"/>
<dbReference type="Proteomes" id="UP000247465">
    <property type="component" value="Chromosome"/>
</dbReference>
<evidence type="ECO:0000313" key="3">
    <source>
        <dbReference type="Proteomes" id="UP000247465"/>
    </source>
</evidence>
<dbReference type="KEGG" id="mtar:DF168_00249"/>
<reference evidence="2 3" key="1">
    <citation type="submission" date="2018-06" db="EMBL/GenBank/DDBJ databases">
        <title>Draft Genome Sequence of a Novel Marine Bacterium Related to the Verrucomicrobia.</title>
        <authorList>
            <person name="Vosseberg J."/>
            <person name="Martijn J."/>
            <person name="Ettema T.J.G."/>
        </authorList>
    </citation>
    <scope>NUCLEOTIDE SEQUENCE [LARGE SCALE GENOMIC DNA]</scope>
    <source>
        <strain evidence="2">TARA_B100001123</strain>
    </source>
</reference>
<dbReference type="EMBL" id="CP029803">
    <property type="protein sequence ID" value="AWT59075.1"/>
    <property type="molecule type" value="Genomic_DNA"/>
</dbReference>
<dbReference type="Pfam" id="PF13561">
    <property type="entry name" value="adh_short_C2"/>
    <property type="match status" value="1"/>
</dbReference>
<protein>
    <submittedName>
        <fullName evidence="2">Putative oxidoreductase</fullName>
        <ecNumber evidence="2">1.-.-.-</ecNumber>
    </submittedName>
</protein>